<keyword evidence="4" id="KW-1185">Reference proteome</keyword>
<dbReference type="NCBIfam" id="NF004837">
    <property type="entry name" value="PRK06187.1"/>
    <property type="match status" value="1"/>
</dbReference>
<dbReference type="InterPro" id="IPR020845">
    <property type="entry name" value="AMP-binding_CS"/>
</dbReference>
<dbReference type="PROSITE" id="PS00455">
    <property type="entry name" value="AMP_BINDING"/>
    <property type="match status" value="1"/>
</dbReference>
<name>A0A4R5QIB2_9PROT</name>
<feature type="domain" description="AMP-binding enzyme C-terminal" evidence="2">
    <location>
        <begin position="452"/>
        <end position="526"/>
    </location>
</feature>
<dbReference type="InterPro" id="IPR000873">
    <property type="entry name" value="AMP-dep_synth/lig_dom"/>
</dbReference>
<dbReference type="InterPro" id="IPR025110">
    <property type="entry name" value="AMP-bd_C"/>
</dbReference>
<dbReference type="AlphaFoldDB" id="A0A4R5QIB2"/>
<dbReference type="InterPro" id="IPR050237">
    <property type="entry name" value="ATP-dep_AMP-bd_enzyme"/>
</dbReference>
<proteinExistence type="predicted"/>
<evidence type="ECO:0000259" key="2">
    <source>
        <dbReference type="Pfam" id="PF13193"/>
    </source>
</evidence>
<organism evidence="3 4">
    <name type="scientific">Dankookia rubra</name>
    <dbReference type="NCBI Taxonomy" id="1442381"/>
    <lineage>
        <taxon>Bacteria</taxon>
        <taxon>Pseudomonadati</taxon>
        <taxon>Pseudomonadota</taxon>
        <taxon>Alphaproteobacteria</taxon>
        <taxon>Acetobacterales</taxon>
        <taxon>Roseomonadaceae</taxon>
        <taxon>Dankookia</taxon>
    </lineage>
</organism>
<reference evidence="3 4" key="1">
    <citation type="journal article" date="2016" name="J. Microbiol.">
        <title>Dankookia rubra gen. nov., sp. nov., an alphaproteobacterium isolated from sediment of a shallow stream.</title>
        <authorList>
            <person name="Kim W.H."/>
            <person name="Kim D.H."/>
            <person name="Kang K."/>
            <person name="Ahn T.Y."/>
        </authorList>
    </citation>
    <scope>NUCLEOTIDE SEQUENCE [LARGE SCALE GENOMIC DNA]</scope>
    <source>
        <strain evidence="3 4">JCM30602</strain>
    </source>
</reference>
<comment type="caution">
    <text evidence="3">The sequence shown here is derived from an EMBL/GenBank/DDBJ whole genome shotgun (WGS) entry which is preliminary data.</text>
</comment>
<evidence type="ECO:0000313" key="3">
    <source>
        <dbReference type="EMBL" id="TDH62499.1"/>
    </source>
</evidence>
<dbReference type="EMBL" id="SMSJ01000011">
    <property type="protein sequence ID" value="TDH62499.1"/>
    <property type="molecule type" value="Genomic_DNA"/>
</dbReference>
<keyword evidence="3" id="KW-0436">Ligase</keyword>
<evidence type="ECO:0000313" key="4">
    <source>
        <dbReference type="Proteomes" id="UP000295096"/>
    </source>
</evidence>
<dbReference type="OrthoDB" id="9803968at2"/>
<gene>
    <name evidence="3" type="ORF">E2C06_11560</name>
</gene>
<dbReference type="Proteomes" id="UP000295096">
    <property type="component" value="Unassembled WGS sequence"/>
</dbReference>
<dbReference type="InterPro" id="IPR045851">
    <property type="entry name" value="AMP-bd_C_sf"/>
</dbReference>
<dbReference type="RefSeq" id="WP_133288762.1">
    <property type="nucleotide sequence ID" value="NZ_SMSJ01000011.1"/>
</dbReference>
<protein>
    <submittedName>
        <fullName evidence="3">Long-chain-fatty-acid--CoA ligase</fullName>
    </submittedName>
</protein>
<evidence type="ECO:0000259" key="1">
    <source>
        <dbReference type="Pfam" id="PF00501"/>
    </source>
</evidence>
<dbReference type="GO" id="GO:0016877">
    <property type="term" value="F:ligase activity, forming carbon-sulfur bonds"/>
    <property type="evidence" value="ECO:0007669"/>
    <property type="project" value="UniProtKB-ARBA"/>
</dbReference>
<dbReference type="Gene3D" id="3.40.50.12780">
    <property type="entry name" value="N-terminal domain of ligase-like"/>
    <property type="match status" value="1"/>
</dbReference>
<feature type="domain" description="AMP-dependent synthetase/ligase" evidence="1">
    <location>
        <begin position="19"/>
        <end position="402"/>
    </location>
</feature>
<dbReference type="Pfam" id="PF13193">
    <property type="entry name" value="AMP-binding_C"/>
    <property type="match status" value="1"/>
</dbReference>
<dbReference type="Pfam" id="PF00501">
    <property type="entry name" value="AMP-binding"/>
    <property type="match status" value="1"/>
</dbReference>
<dbReference type="CDD" id="cd12119">
    <property type="entry name" value="ttLC_FACS_AlkK_like"/>
    <property type="match status" value="1"/>
</dbReference>
<accession>A0A4R5QIB2</accession>
<sequence>MLGLMQRHPLLLSSIIIHAARHHGSAEVVSVMGDGGIHRTDYAGIERRARRLARVLQRLEARPGDRIATLAWNDHRHLELYYAVSGMGAVCHTVNPRLAQDDLAFIMNDAADTLLFADPGFAPLVAALAPQVPSLRAVVLLGDQAAMPALPLPAGIALHAYESLMDEAAEDYAWPAFDEETASALCYTSGTTGRPKGVLYSHRSAMLHAYASNTADAFGFRATDRVLVGAGMFHATGWAMPYCAPMAGAALVLPGRHLDGAALLRLLNAERVTFASAVPTIWLGVLQELERTGGRLETLRRVGSGGSAVPRMMFEELGRHGVTVQQAWGMTETSPLVTISAPLPAHAALPPEEAMRVRLKQGRVVCGADIRITDAEGAELPWDGVAFGDLQARGHWVAREYLNRGAEGAADAAGWFRTGDVATIDAAGFAEMVDRSKDVIKSGGEWISSIALENIAVSHPDVMEAAVIAARHPKWMERPLLLVVPKPGRQVTPEAVTALYAGQVASWWTPDAVLVLEELPHTATGKLNKLALRQQYQDHLLRGGERPA</sequence>
<dbReference type="InterPro" id="IPR042099">
    <property type="entry name" value="ANL_N_sf"/>
</dbReference>
<dbReference type="Gene3D" id="3.30.300.30">
    <property type="match status" value="1"/>
</dbReference>
<dbReference type="PANTHER" id="PTHR43767:SF11">
    <property type="entry name" value="MEDIUM-CHAIN-FATTY-ACID--COA LIGASE"/>
    <property type="match status" value="1"/>
</dbReference>
<dbReference type="SUPFAM" id="SSF56801">
    <property type="entry name" value="Acetyl-CoA synthetase-like"/>
    <property type="match status" value="1"/>
</dbReference>
<dbReference type="PANTHER" id="PTHR43767">
    <property type="entry name" value="LONG-CHAIN-FATTY-ACID--COA LIGASE"/>
    <property type="match status" value="1"/>
</dbReference>